<keyword evidence="4" id="KW-1185">Reference proteome</keyword>
<feature type="domain" description="F-box" evidence="1">
    <location>
        <begin position="11"/>
        <end position="50"/>
    </location>
</feature>
<evidence type="ECO:0000313" key="3">
    <source>
        <dbReference type="EMBL" id="KAK1670602.1"/>
    </source>
</evidence>
<dbReference type="EMBL" id="JAUUTY010000003">
    <property type="protein sequence ID" value="KAK1670602.1"/>
    <property type="molecule type" value="Genomic_DNA"/>
</dbReference>
<protein>
    <recommendedName>
        <fullName evidence="1">F-box domain-containing protein</fullName>
    </recommendedName>
</protein>
<gene>
    <name evidence="2" type="ORF">QYE76_058757</name>
    <name evidence="3" type="ORF">QYE76_058761</name>
</gene>
<dbReference type="SMART" id="SM00256">
    <property type="entry name" value="FBOX"/>
    <property type="match status" value="1"/>
</dbReference>
<dbReference type="InterPro" id="IPR017451">
    <property type="entry name" value="F-box-assoc_interact_dom"/>
</dbReference>
<dbReference type="Pfam" id="PF00646">
    <property type="entry name" value="F-box"/>
    <property type="match status" value="1"/>
</dbReference>
<dbReference type="Gene3D" id="1.20.1280.50">
    <property type="match status" value="1"/>
</dbReference>
<comment type="caution">
    <text evidence="2">The sequence shown here is derived from an EMBL/GenBank/DDBJ whole genome shotgun (WGS) entry which is preliminary data.</text>
</comment>
<name>A0AAD8WRX0_LOLMU</name>
<dbReference type="InterPro" id="IPR036047">
    <property type="entry name" value="F-box-like_dom_sf"/>
</dbReference>
<reference evidence="2" key="1">
    <citation type="submission" date="2023-07" db="EMBL/GenBank/DDBJ databases">
        <title>A chromosome-level genome assembly of Lolium multiflorum.</title>
        <authorList>
            <person name="Chen Y."/>
            <person name="Copetti D."/>
            <person name="Kolliker R."/>
            <person name="Studer B."/>
        </authorList>
    </citation>
    <scope>NUCLEOTIDE SEQUENCE</scope>
    <source>
        <strain evidence="2">02402/16</strain>
        <tissue evidence="2">Leaf</tissue>
    </source>
</reference>
<evidence type="ECO:0000313" key="2">
    <source>
        <dbReference type="EMBL" id="KAK1670598.1"/>
    </source>
</evidence>
<organism evidence="2 4">
    <name type="scientific">Lolium multiflorum</name>
    <name type="common">Italian ryegrass</name>
    <name type="synonym">Lolium perenne subsp. multiflorum</name>
    <dbReference type="NCBI Taxonomy" id="4521"/>
    <lineage>
        <taxon>Eukaryota</taxon>
        <taxon>Viridiplantae</taxon>
        <taxon>Streptophyta</taxon>
        <taxon>Embryophyta</taxon>
        <taxon>Tracheophyta</taxon>
        <taxon>Spermatophyta</taxon>
        <taxon>Magnoliopsida</taxon>
        <taxon>Liliopsida</taxon>
        <taxon>Poales</taxon>
        <taxon>Poaceae</taxon>
        <taxon>BOP clade</taxon>
        <taxon>Pooideae</taxon>
        <taxon>Poodae</taxon>
        <taxon>Poeae</taxon>
        <taxon>Poeae Chloroplast Group 2 (Poeae type)</taxon>
        <taxon>Loliodinae</taxon>
        <taxon>Loliinae</taxon>
        <taxon>Lolium</taxon>
    </lineage>
</organism>
<dbReference type="PANTHER" id="PTHR31111">
    <property type="entry name" value="BNAA05G37150D PROTEIN-RELATED"/>
    <property type="match status" value="1"/>
</dbReference>
<dbReference type="SUPFAM" id="SSF81383">
    <property type="entry name" value="F-box domain"/>
    <property type="match status" value="1"/>
</dbReference>
<dbReference type="Proteomes" id="UP001231189">
    <property type="component" value="Unassembled WGS sequence"/>
</dbReference>
<proteinExistence type="predicted"/>
<evidence type="ECO:0000259" key="1">
    <source>
        <dbReference type="SMART" id="SM00256"/>
    </source>
</evidence>
<dbReference type="InterPro" id="IPR001810">
    <property type="entry name" value="F-box_dom"/>
</dbReference>
<accession>A0AAD8WRX0</accession>
<evidence type="ECO:0000313" key="4">
    <source>
        <dbReference type="Proteomes" id="UP001231189"/>
    </source>
</evidence>
<dbReference type="EMBL" id="JAUUTY010000003">
    <property type="protein sequence ID" value="KAK1670598.1"/>
    <property type="molecule type" value="Genomic_DNA"/>
</dbReference>
<dbReference type="InterPro" id="IPR013187">
    <property type="entry name" value="F-box-assoc_dom_typ3"/>
</dbReference>
<dbReference type="NCBIfam" id="TIGR01640">
    <property type="entry name" value="F_box_assoc_1"/>
    <property type="match status" value="1"/>
</dbReference>
<sequence length="378" mass="42847">MEKNDNSSWDLLTDALVEVLVRVPPNARRRLRLVSRHWRELIDHRTGTDMRSRSKIIAVSDKGLGLMSVIDILSPGSPRRLLWQTDIATALRYSMMRIAGTCNGLVCLCDDLSPGGGITVANPSTGEALFLPPLPTPSADVHLSSNSSWNWHHTYSFGYDHTTRRYKVVHVPSTFDDRPDIVHVFTLGEASWRAVHTGGTDARCSPGTSCPAEVDGTVYWLTMDAGKIMSFDLIHERVPAMASTYHLAKVHGSLGVAVGDNDSVTVWVLEGERWRRRYVLEVDRLRREKTWMTRELLVPYQVHGDYFLTFTPQSWNGTVVLYRHTLTENTVSQDGVVHVKHRDRGEELTYFSCFIYQTFSYVETKEPLSLYNDVLVHN</sequence>
<dbReference type="Pfam" id="PF08268">
    <property type="entry name" value="FBA_3"/>
    <property type="match status" value="1"/>
</dbReference>
<dbReference type="AlphaFoldDB" id="A0AAD8WRX0"/>
<dbReference type="PANTHER" id="PTHR31111:SF133">
    <property type="entry name" value="OS07G0196600 PROTEIN"/>
    <property type="match status" value="1"/>
</dbReference>